<keyword evidence="2" id="KW-1185">Reference proteome</keyword>
<protein>
    <submittedName>
        <fullName evidence="1">Uncharacterized protein</fullName>
    </submittedName>
</protein>
<dbReference type="Proteomes" id="UP001159427">
    <property type="component" value="Unassembled WGS sequence"/>
</dbReference>
<accession>A0ABN8LY28</accession>
<gene>
    <name evidence="1" type="ORF">PEVE_00008374</name>
</gene>
<sequence>LGPLSNGWEIIIDTLVMMGPFEVSIVCNDLNVLYCQVVTRSGLRIPAGVGVAGSRPIPHQILSASDITGSTILSRLAMQDAWVLGHTCKMWPKDSGLPQQSHLMSCWGRPLADLKAEFKAGPNSRSHSLMAPFQLTQVAQERSWKPYASGCNQDRLMGYRVEGLLHVHKGNVERAEDILMVFDNRLCKPYRVSYSVTGPEILLAETERKVHLHPLSQDPMGTSHHATGYRNGTKLIRSTCS</sequence>
<feature type="non-terminal residue" evidence="1">
    <location>
        <position position="1"/>
    </location>
</feature>
<reference evidence="1 2" key="1">
    <citation type="submission" date="2022-05" db="EMBL/GenBank/DDBJ databases">
        <authorList>
            <consortium name="Genoscope - CEA"/>
            <person name="William W."/>
        </authorList>
    </citation>
    <scope>NUCLEOTIDE SEQUENCE [LARGE SCALE GENOMIC DNA]</scope>
</reference>
<evidence type="ECO:0000313" key="2">
    <source>
        <dbReference type="Proteomes" id="UP001159427"/>
    </source>
</evidence>
<evidence type="ECO:0000313" key="1">
    <source>
        <dbReference type="EMBL" id="CAH3020716.1"/>
    </source>
</evidence>
<comment type="caution">
    <text evidence="1">The sequence shown here is derived from an EMBL/GenBank/DDBJ whole genome shotgun (WGS) entry which is preliminary data.</text>
</comment>
<name>A0ABN8LY28_9CNID</name>
<proteinExistence type="predicted"/>
<organism evidence="1 2">
    <name type="scientific">Porites evermanni</name>
    <dbReference type="NCBI Taxonomy" id="104178"/>
    <lineage>
        <taxon>Eukaryota</taxon>
        <taxon>Metazoa</taxon>
        <taxon>Cnidaria</taxon>
        <taxon>Anthozoa</taxon>
        <taxon>Hexacorallia</taxon>
        <taxon>Scleractinia</taxon>
        <taxon>Fungiina</taxon>
        <taxon>Poritidae</taxon>
        <taxon>Porites</taxon>
    </lineage>
</organism>
<dbReference type="EMBL" id="CALNXI010000157">
    <property type="protein sequence ID" value="CAH3020716.1"/>
    <property type="molecule type" value="Genomic_DNA"/>
</dbReference>